<feature type="transmembrane region" description="Helical" evidence="1">
    <location>
        <begin position="220"/>
        <end position="238"/>
    </location>
</feature>
<feature type="transmembrane region" description="Helical" evidence="1">
    <location>
        <begin position="79"/>
        <end position="103"/>
    </location>
</feature>
<dbReference type="AlphaFoldDB" id="T0QMH6"/>
<dbReference type="OrthoDB" id="10358147at2759"/>
<feature type="transmembrane region" description="Helical" evidence="1">
    <location>
        <begin position="258"/>
        <end position="281"/>
    </location>
</feature>
<dbReference type="STRING" id="1156394.T0QMH6"/>
<keyword evidence="3" id="KW-1185">Reference proteome</keyword>
<dbReference type="VEuPathDB" id="FungiDB:SDRG_03509"/>
<name>T0QMH6_SAPDV</name>
<accession>T0QMH6</accession>
<organism evidence="2 3">
    <name type="scientific">Saprolegnia diclina (strain VS20)</name>
    <dbReference type="NCBI Taxonomy" id="1156394"/>
    <lineage>
        <taxon>Eukaryota</taxon>
        <taxon>Sar</taxon>
        <taxon>Stramenopiles</taxon>
        <taxon>Oomycota</taxon>
        <taxon>Saprolegniomycetes</taxon>
        <taxon>Saprolegniales</taxon>
        <taxon>Saprolegniaceae</taxon>
        <taxon>Saprolegnia</taxon>
    </lineage>
</organism>
<feature type="transmembrane region" description="Helical" evidence="1">
    <location>
        <begin position="6"/>
        <end position="25"/>
    </location>
</feature>
<sequence>MPTSWSAGAVATAVVVLIFATRTALFVLDRSRYTKPCLLKQMLFVALTLVLGFGAVLSFHIAQANASSTLSFESGDLQFNVQCLFIACGVGVCGAMASAYIAMDDPFYCITEKEARTKLLMAGLGEKMTLSAMLNKRKTEREIQYQARFSNLRCVTVGAILWSITVTAVRLLVTQARVGMVTTSPWWVLCLAAGVTQCTAWVAFWSIFRFMTFWPRAARLRWYASALLAASIAVPQYVTLACSTHEVDPVPPGLGVAAPTLVANVTLVALSLVVVVLLGLLHCGSHRLFEDNSVHAIVPLDSSRSKRHLSSITLHSSSRSLRMNSARSLVLNRPRSSRVVTLK</sequence>
<dbReference type="EMBL" id="JH767139">
    <property type="protein sequence ID" value="EQC39304.1"/>
    <property type="molecule type" value="Genomic_DNA"/>
</dbReference>
<dbReference type="Proteomes" id="UP000030762">
    <property type="component" value="Unassembled WGS sequence"/>
</dbReference>
<keyword evidence="1" id="KW-0472">Membrane</keyword>
<feature type="transmembrane region" description="Helical" evidence="1">
    <location>
        <begin position="37"/>
        <end position="59"/>
    </location>
</feature>
<evidence type="ECO:0000256" key="1">
    <source>
        <dbReference type="SAM" id="Phobius"/>
    </source>
</evidence>
<protein>
    <submittedName>
        <fullName evidence="2">Uncharacterized protein</fullName>
    </submittedName>
</protein>
<dbReference type="GeneID" id="19944236"/>
<keyword evidence="1" id="KW-1133">Transmembrane helix</keyword>
<dbReference type="InParanoid" id="T0QMH6"/>
<reference evidence="2 3" key="1">
    <citation type="submission" date="2012-04" db="EMBL/GenBank/DDBJ databases">
        <title>The Genome Sequence of Saprolegnia declina VS20.</title>
        <authorList>
            <consortium name="The Broad Institute Genome Sequencing Platform"/>
            <person name="Russ C."/>
            <person name="Nusbaum C."/>
            <person name="Tyler B."/>
            <person name="van West P."/>
            <person name="Dieguez-Uribeondo J."/>
            <person name="de Bruijn I."/>
            <person name="Tripathy S."/>
            <person name="Jiang R."/>
            <person name="Young S.K."/>
            <person name="Zeng Q."/>
            <person name="Gargeya S."/>
            <person name="Fitzgerald M."/>
            <person name="Haas B."/>
            <person name="Abouelleil A."/>
            <person name="Alvarado L."/>
            <person name="Arachchi H.M."/>
            <person name="Berlin A."/>
            <person name="Chapman S.B."/>
            <person name="Goldberg J."/>
            <person name="Griggs A."/>
            <person name="Gujja S."/>
            <person name="Hansen M."/>
            <person name="Howarth C."/>
            <person name="Imamovic A."/>
            <person name="Larimer J."/>
            <person name="McCowen C."/>
            <person name="Montmayeur A."/>
            <person name="Murphy C."/>
            <person name="Neiman D."/>
            <person name="Pearson M."/>
            <person name="Priest M."/>
            <person name="Roberts A."/>
            <person name="Saif S."/>
            <person name="Shea T."/>
            <person name="Sisk P."/>
            <person name="Sykes S."/>
            <person name="Wortman J."/>
            <person name="Nusbaum C."/>
            <person name="Birren B."/>
        </authorList>
    </citation>
    <scope>NUCLEOTIDE SEQUENCE [LARGE SCALE GENOMIC DNA]</scope>
    <source>
        <strain evidence="2 3">VS20</strain>
    </source>
</reference>
<dbReference type="OMA" id="NSVHAIV"/>
<gene>
    <name evidence="2" type="ORF">SDRG_03509</name>
</gene>
<keyword evidence="1" id="KW-0812">Transmembrane</keyword>
<dbReference type="RefSeq" id="XP_008607365.1">
    <property type="nucleotide sequence ID" value="XM_008609143.1"/>
</dbReference>
<evidence type="ECO:0000313" key="3">
    <source>
        <dbReference type="Proteomes" id="UP000030762"/>
    </source>
</evidence>
<proteinExistence type="predicted"/>
<evidence type="ECO:0000313" key="2">
    <source>
        <dbReference type="EMBL" id="EQC39304.1"/>
    </source>
</evidence>
<feature type="transmembrane region" description="Helical" evidence="1">
    <location>
        <begin position="185"/>
        <end position="208"/>
    </location>
</feature>
<feature type="transmembrane region" description="Helical" evidence="1">
    <location>
        <begin position="154"/>
        <end position="173"/>
    </location>
</feature>